<dbReference type="Pfam" id="PF02518">
    <property type="entry name" value="HATPase_c"/>
    <property type="match status" value="1"/>
</dbReference>
<dbReference type="Gene3D" id="1.10.287.130">
    <property type="match status" value="1"/>
</dbReference>
<evidence type="ECO:0000313" key="12">
    <source>
        <dbReference type="Proteomes" id="UP000293902"/>
    </source>
</evidence>
<dbReference type="GO" id="GO:0000155">
    <property type="term" value="F:phosphorelay sensor kinase activity"/>
    <property type="evidence" value="ECO:0007669"/>
    <property type="project" value="InterPro"/>
</dbReference>
<dbReference type="PANTHER" id="PTHR43711">
    <property type="entry name" value="TWO-COMPONENT HISTIDINE KINASE"/>
    <property type="match status" value="1"/>
</dbReference>
<sequence>MTSRRAIIIFWTLLLVPALVLAGSAFRQLSFEQERIRRAGITALGDQARLVAHNLDQAMATLQTNLTRSLLDINVKDLSPPALGERLLAWEKTNPLIRNVFIFHPREGLLYPRYSRAATGEERQFIKRFNPLMTGDISFEFNRPADREDNPDFAKTARPGSLYALSRQSVPAISEKKNTAPGTAPKTTGTLGKSGWIPWFSDNQLYVLGWVQPEPEDMIYGIELEMMVLLSRLMTDIPDNSHPGTAIVVMDGNGATIHHTGPLEFDHDPRTKDAVAKMDISGRLPHWSVCVFTDDSALSESGTFLVIALILVGILVTAIVSAGVLITRMTLAQSRDARQKTSFVAAVSHELKTPLTSIRMYAELLLSRRVSNPAKQQAYLEVMVAESERLTRLINNVLDFGKLEQGQKKYRISEFDMGDFLVECIRTNRIRLKKAGFELITQMPDQALLVKTDRDAMAQAFLNLMDNAIKYAGSGRFLKIILDRTSHYVQIKIQDDGPGIDPGLREKIFNKFFRADNSLTTSKPGSGLGLSITRRMLRDLGGDIVMDTTLARGAGFIIRIPIHE</sequence>
<dbReference type="PANTHER" id="PTHR43711:SF31">
    <property type="entry name" value="HISTIDINE KINASE"/>
    <property type="match status" value="1"/>
</dbReference>
<keyword evidence="12" id="KW-1185">Reference proteome</keyword>
<keyword evidence="7" id="KW-1133">Transmembrane helix</keyword>
<evidence type="ECO:0000256" key="3">
    <source>
        <dbReference type="ARBA" id="ARBA00022553"/>
    </source>
</evidence>
<dbReference type="InterPro" id="IPR004358">
    <property type="entry name" value="Sig_transdc_His_kin-like_C"/>
</dbReference>
<dbReference type="AlphaFoldDB" id="A0A328FI87"/>
<dbReference type="InterPro" id="IPR050736">
    <property type="entry name" value="Sensor_HK_Regulatory"/>
</dbReference>
<dbReference type="PROSITE" id="PS50109">
    <property type="entry name" value="HIS_KIN"/>
    <property type="match status" value="1"/>
</dbReference>
<keyword evidence="6" id="KW-0902">Two-component regulatory system</keyword>
<evidence type="ECO:0000313" key="11">
    <source>
        <dbReference type="Proteomes" id="UP000248798"/>
    </source>
</evidence>
<feature type="transmembrane region" description="Helical" evidence="7">
    <location>
        <begin position="304"/>
        <end position="326"/>
    </location>
</feature>
<keyword evidence="4" id="KW-0808">Transferase</keyword>
<evidence type="ECO:0000313" key="9">
    <source>
        <dbReference type="EMBL" id="QBH11975.1"/>
    </source>
</evidence>
<comment type="catalytic activity">
    <reaction evidence="1">
        <text>ATP + protein L-histidine = ADP + protein N-phospho-L-histidine.</text>
        <dbReference type="EC" id="2.7.13.3"/>
    </reaction>
</comment>
<evidence type="ECO:0000313" key="10">
    <source>
        <dbReference type="EMBL" id="RAM02665.1"/>
    </source>
</evidence>
<keyword evidence="7" id="KW-0812">Transmembrane</keyword>
<dbReference type="Proteomes" id="UP000248798">
    <property type="component" value="Unassembled WGS sequence"/>
</dbReference>
<dbReference type="PRINTS" id="PR00344">
    <property type="entry name" value="BCTRLSENSOR"/>
</dbReference>
<dbReference type="EMBL" id="QLNI01000012">
    <property type="protein sequence ID" value="RAM02665.1"/>
    <property type="molecule type" value="Genomic_DNA"/>
</dbReference>
<dbReference type="SMART" id="SM00388">
    <property type="entry name" value="HisKA"/>
    <property type="match status" value="1"/>
</dbReference>
<dbReference type="InterPro" id="IPR003661">
    <property type="entry name" value="HisK_dim/P_dom"/>
</dbReference>
<feature type="domain" description="Histidine kinase" evidence="8">
    <location>
        <begin position="346"/>
        <end position="564"/>
    </location>
</feature>
<dbReference type="SMART" id="SM00387">
    <property type="entry name" value="HATPase_c"/>
    <property type="match status" value="1"/>
</dbReference>
<dbReference type="CDD" id="cd00082">
    <property type="entry name" value="HisKA"/>
    <property type="match status" value="1"/>
</dbReference>
<dbReference type="EC" id="2.7.13.3" evidence="2"/>
<dbReference type="Pfam" id="PF00512">
    <property type="entry name" value="HisKA"/>
    <property type="match status" value="1"/>
</dbReference>
<proteinExistence type="predicted"/>
<dbReference type="EMBL" id="CP036313">
    <property type="protein sequence ID" value="QBH11975.1"/>
    <property type="molecule type" value="Genomic_DNA"/>
</dbReference>
<accession>A0A328FI87</accession>
<protein>
    <recommendedName>
        <fullName evidence="2">histidine kinase</fullName>
        <ecNumber evidence="2">2.7.13.3</ecNumber>
    </recommendedName>
</protein>
<dbReference type="FunFam" id="1.10.287.130:FF:000001">
    <property type="entry name" value="Two-component sensor histidine kinase"/>
    <property type="match status" value="1"/>
</dbReference>
<dbReference type="Gene3D" id="3.30.565.10">
    <property type="entry name" value="Histidine kinase-like ATPase, C-terminal domain"/>
    <property type="match status" value="1"/>
</dbReference>
<name>A0A328FI87_9BACT</name>
<dbReference type="InterPro" id="IPR005467">
    <property type="entry name" value="His_kinase_dom"/>
</dbReference>
<dbReference type="Proteomes" id="UP000293902">
    <property type="component" value="Chromosome"/>
</dbReference>
<keyword evidence="3" id="KW-0597">Phosphoprotein</keyword>
<evidence type="ECO:0000259" key="8">
    <source>
        <dbReference type="PROSITE" id="PS50109"/>
    </source>
</evidence>
<reference evidence="9 12" key="2">
    <citation type="submission" date="2019-02" db="EMBL/GenBank/DDBJ databases">
        <title>Complete genome sequence of Desulfobacter hydrogenophilus AcRS1.</title>
        <authorList>
            <person name="Marietou A."/>
            <person name="Lund M.B."/>
            <person name="Marshall I.P.G."/>
            <person name="Schreiber L."/>
            <person name="Jorgensen B."/>
        </authorList>
    </citation>
    <scope>NUCLEOTIDE SEQUENCE [LARGE SCALE GENOMIC DNA]</scope>
    <source>
        <strain evidence="9 12">AcRS1</strain>
    </source>
</reference>
<organism evidence="10 11">
    <name type="scientific">Desulfobacter hydrogenophilus</name>
    <dbReference type="NCBI Taxonomy" id="2291"/>
    <lineage>
        <taxon>Bacteria</taxon>
        <taxon>Pseudomonadati</taxon>
        <taxon>Thermodesulfobacteriota</taxon>
        <taxon>Desulfobacteria</taxon>
        <taxon>Desulfobacterales</taxon>
        <taxon>Desulfobacteraceae</taxon>
        <taxon>Desulfobacter</taxon>
    </lineage>
</organism>
<evidence type="ECO:0000256" key="2">
    <source>
        <dbReference type="ARBA" id="ARBA00012438"/>
    </source>
</evidence>
<dbReference type="InterPro" id="IPR003594">
    <property type="entry name" value="HATPase_dom"/>
</dbReference>
<dbReference type="SUPFAM" id="SSF47384">
    <property type="entry name" value="Homodimeric domain of signal transducing histidine kinase"/>
    <property type="match status" value="1"/>
</dbReference>
<gene>
    <name evidence="10" type="ORF">DO021_07470</name>
    <name evidence="9" type="ORF">EYB58_02960</name>
</gene>
<evidence type="ECO:0000256" key="7">
    <source>
        <dbReference type="SAM" id="Phobius"/>
    </source>
</evidence>
<keyword evidence="7" id="KW-0472">Membrane</keyword>
<dbReference type="OrthoDB" id="9813151at2"/>
<dbReference type="RefSeq" id="WP_111955264.1">
    <property type="nucleotide sequence ID" value="NZ_CP036313.1"/>
</dbReference>
<evidence type="ECO:0000256" key="6">
    <source>
        <dbReference type="ARBA" id="ARBA00023012"/>
    </source>
</evidence>
<evidence type="ECO:0000256" key="1">
    <source>
        <dbReference type="ARBA" id="ARBA00000085"/>
    </source>
</evidence>
<keyword evidence="5 9" id="KW-0418">Kinase</keyword>
<dbReference type="InterPro" id="IPR036890">
    <property type="entry name" value="HATPase_C_sf"/>
</dbReference>
<dbReference type="InterPro" id="IPR036097">
    <property type="entry name" value="HisK_dim/P_sf"/>
</dbReference>
<evidence type="ECO:0000256" key="4">
    <source>
        <dbReference type="ARBA" id="ARBA00022679"/>
    </source>
</evidence>
<dbReference type="CDD" id="cd00075">
    <property type="entry name" value="HATPase"/>
    <property type="match status" value="1"/>
</dbReference>
<evidence type="ECO:0000256" key="5">
    <source>
        <dbReference type="ARBA" id="ARBA00022777"/>
    </source>
</evidence>
<dbReference type="SUPFAM" id="SSF55874">
    <property type="entry name" value="ATPase domain of HSP90 chaperone/DNA topoisomerase II/histidine kinase"/>
    <property type="match status" value="1"/>
</dbReference>
<reference evidence="10 11" key="1">
    <citation type="submission" date="2018-06" db="EMBL/GenBank/DDBJ databases">
        <title>Complete Genome Sequence of Desulfobacter hydrogenophilus (DSM3380).</title>
        <authorList>
            <person name="Marietou A."/>
            <person name="Schreiber L."/>
            <person name="Marshall I."/>
            <person name="Jorgensen B."/>
        </authorList>
    </citation>
    <scope>NUCLEOTIDE SEQUENCE [LARGE SCALE GENOMIC DNA]</scope>
    <source>
        <strain evidence="10 11">DSM 3380</strain>
    </source>
</reference>